<comment type="caution">
    <text evidence="3">The sequence shown here is derived from an EMBL/GenBank/DDBJ whole genome shotgun (WGS) entry which is preliminary data.</text>
</comment>
<dbReference type="CDD" id="cd06257">
    <property type="entry name" value="DnaJ"/>
    <property type="match status" value="1"/>
</dbReference>
<reference evidence="3 4" key="1">
    <citation type="journal article" date="2022" name="Nat. Genet.">
        <title>Improved pea reference genome and pan-genome highlight genomic features and evolutionary characteristics.</title>
        <authorList>
            <person name="Yang T."/>
            <person name="Liu R."/>
            <person name="Luo Y."/>
            <person name="Hu S."/>
            <person name="Wang D."/>
            <person name="Wang C."/>
            <person name="Pandey M.K."/>
            <person name="Ge S."/>
            <person name="Xu Q."/>
            <person name="Li N."/>
            <person name="Li G."/>
            <person name="Huang Y."/>
            <person name="Saxena R.K."/>
            <person name="Ji Y."/>
            <person name="Li M."/>
            <person name="Yan X."/>
            <person name="He Y."/>
            <person name="Liu Y."/>
            <person name="Wang X."/>
            <person name="Xiang C."/>
            <person name="Varshney R.K."/>
            <person name="Ding H."/>
            <person name="Gao S."/>
            <person name="Zong X."/>
        </authorList>
    </citation>
    <scope>NUCLEOTIDE SEQUENCE [LARGE SCALE GENOMIC DNA]</scope>
    <source>
        <strain evidence="3 4">cv. Zhongwan 6</strain>
    </source>
</reference>
<organism evidence="3 4">
    <name type="scientific">Pisum sativum</name>
    <name type="common">Garden pea</name>
    <name type="synonym">Lathyrus oleraceus</name>
    <dbReference type="NCBI Taxonomy" id="3888"/>
    <lineage>
        <taxon>Eukaryota</taxon>
        <taxon>Viridiplantae</taxon>
        <taxon>Streptophyta</taxon>
        <taxon>Embryophyta</taxon>
        <taxon>Tracheophyta</taxon>
        <taxon>Spermatophyta</taxon>
        <taxon>Magnoliopsida</taxon>
        <taxon>eudicotyledons</taxon>
        <taxon>Gunneridae</taxon>
        <taxon>Pentapetalae</taxon>
        <taxon>rosids</taxon>
        <taxon>fabids</taxon>
        <taxon>Fabales</taxon>
        <taxon>Fabaceae</taxon>
        <taxon>Papilionoideae</taxon>
        <taxon>50 kb inversion clade</taxon>
        <taxon>NPAAA clade</taxon>
        <taxon>Hologalegina</taxon>
        <taxon>IRL clade</taxon>
        <taxon>Fabeae</taxon>
        <taxon>Lathyrus</taxon>
    </lineage>
</organism>
<evidence type="ECO:0000256" key="1">
    <source>
        <dbReference type="SAM" id="MobiDB-lite"/>
    </source>
</evidence>
<dbReference type="PANTHER" id="PTHR44137">
    <property type="entry name" value="BNAC03G44070D PROTEIN"/>
    <property type="match status" value="1"/>
</dbReference>
<gene>
    <name evidence="3" type="ORF">KIW84_043234</name>
</gene>
<evidence type="ECO:0000313" key="4">
    <source>
        <dbReference type="Proteomes" id="UP001058974"/>
    </source>
</evidence>
<feature type="region of interest" description="Disordered" evidence="1">
    <location>
        <begin position="259"/>
        <end position="279"/>
    </location>
</feature>
<dbReference type="InterPro" id="IPR036869">
    <property type="entry name" value="J_dom_sf"/>
</dbReference>
<keyword evidence="4" id="KW-1185">Reference proteome</keyword>
<dbReference type="PANTHER" id="PTHR44137:SF51">
    <property type="entry name" value="MOLECULAR CHAPERONE HSP40_DNAJ FAMILY PROTEIN"/>
    <property type="match status" value="1"/>
</dbReference>
<dbReference type="InterPro" id="IPR001623">
    <property type="entry name" value="DnaJ_domain"/>
</dbReference>
<feature type="domain" description="J" evidence="2">
    <location>
        <begin position="148"/>
        <end position="232"/>
    </location>
</feature>
<sequence length="425" mass="48055">MPMFYNLSHQPTKSIKEAKCQNKYSSKTSRAPFTVLAQNSHNINNLPYQNDVGNVKFGGFAPNNKVQGIFLKKDNPRCHINTKIVATVGDIAWKDAKYGQIWEYLRDEFELTQRFAKYRKNVSTVNVNGSRWYGMRAADHDILHKIPNAARILNQERSDDHQIHCSKKFQVHRMLRQFSSYRGLAAMLSNQPLTLHPDKNKLVGADGAFKLVSQAWTVLSDKAKRAAFDQKCHLWESFKKITGGIPQNSLFNAANRKDRDLTSGAHSNPTPRPSVSARYSGLFSSDTGKDIDHMSAAHTNPTPNAPLDKQPSFWTVCSFCRTHYEYFTVYKNCNIVCAGYKKPFFASETPPPPLIANASPTLRVALLKQHKFNSTGLVRKQPCFKPSVNFKRRHEDSPPLMSEETHLGKTHVVERTVAGSDFQPS</sequence>
<accession>A0A9D4XD92</accession>
<dbReference type="AlphaFoldDB" id="A0A9D4XD92"/>
<name>A0A9D4XD92_PEA</name>
<dbReference type="Pfam" id="PF00226">
    <property type="entry name" value="DnaJ"/>
    <property type="match status" value="1"/>
</dbReference>
<dbReference type="EMBL" id="JAMSHJ010000004">
    <property type="protein sequence ID" value="KAI5418931.1"/>
    <property type="molecule type" value="Genomic_DNA"/>
</dbReference>
<dbReference type="SUPFAM" id="SSF46565">
    <property type="entry name" value="Chaperone J-domain"/>
    <property type="match status" value="1"/>
</dbReference>
<proteinExistence type="predicted"/>
<dbReference type="Pfam" id="PF23551">
    <property type="entry name" value="Zn_ribbon_20"/>
    <property type="match status" value="1"/>
</dbReference>
<dbReference type="InterPro" id="IPR056988">
    <property type="entry name" value="Zn_ribbon_pln"/>
</dbReference>
<dbReference type="Gene3D" id="1.10.287.110">
    <property type="entry name" value="DnaJ domain"/>
    <property type="match status" value="1"/>
</dbReference>
<protein>
    <recommendedName>
        <fullName evidence="2">J domain-containing protein</fullName>
    </recommendedName>
</protein>
<dbReference type="Proteomes" id="UP001058974">
    <property type="component" value="Chromosome 4"/>
</dbReference>
<dbReference type="Gramene" id="Psat04G0323400-T1">
    <property type="protein sequence ID" value="KAI5418931.1"/>
    <property type="gene ID" value="KIW84_043234"/>
</dbReference>
<evidence type="ECO:0000313" key="3">
    <source>
        <dbReference type="EMBL" id="KAI5418931.1"/>
    </source>
</evidence>
<dbReference type="PROSITE" id="PS50076">
    <property type="entry name" value="DNAJ_2"/>
    <property type="match status" value="1"/>
</dbReference>
<evidence type="ECO:0000259" key="2">
    <source>
        <dbReference type="PROSITE" id="PS50076"/>
    </source>
</evidence>